<dbReference type="OrthoDB" id="6365358at2759"/>
<dbReference type="SUPFAM" id="SSF46689">
    <property type="entry name" value="Homeodomain-like"/>
    <property type="match status" value="1"/>
</dbReference>
<dbReference type="HOGENOM" id="CLU_428431_0_0_1"/>
<dbReference type="OMA" id="DDTYDVF"/>
<feature type="region of interest" description="Disordered" evidence="3">
    <location>
        <begin position="124"/>
        <end position="158"/>
    </location>
</feature>
<protein>
    <recommendedName>
        <fullName evidence="4">BTB domain-containing protein</fullName>
    </recommendedName>
</protein>
<dbReference type="Pfam" id="PF00651">
    <property type="entry name" value="BTB"/>
    <property type="match status" value="1"/>
</dbReference>
<feature type="region of interest" description="Disordered" evidence="3">
    <location>
        <begin position="549"/>
        <end position="571"/>
    </location>
</feature>
<dbReference type="SUPFAM" id="SSF54695">
    <property type="entry name" value="POZ domain"/>
    <property type="match status" value="1"/>
</dbReference>
<evidence type="ECO:0000313" key="6">
    <source>
        <dbReference type="EnsemblMetazoa" id="CPIJ011851-PA"/>
    </source>
</evidence>
<dbReference type="STRING" id="7176.B0WXV4"/>
<dbReference type="InParanoid" id="B0WXV4"/>
<keyword evidence="2" id="KW-0539">Nucleus</keyword>
<dbReference type="GO" id="GO:0006357">
    <property type="term" value="P:regulation of transcription by RNA polymerase II"/>
    <property type="evidence" value="ECO:0007669"/>
    <property type="project" value="TreeGrafter"/>
</dbReference>
<dbReference type="VEuPathDB" id="VectorBase:CQUJHB006786"/>
<keyword evidence="7" id="KW-1185">Reference proteome</keyword>
<dbReference type="CDD" id="cd18315">
    <property type="entry name" value="BTB_POZ_BAB-like"/>
    <property type="match status" value="1"/>
</dbReference>
<feature type="region of interest" description="Disordered" evidence="3">
    <location>
        <begin position="214"/>
        <end position="239"/>
    </location>
</feature>
<dbReference type="FunCoup" id="B0WXV4">
    <property type="interactions" value="372"/>
</dbReference>
<dbReference type="InterPro" id="IPR000210">
    <property type="entry name" value="BTB/POZ_dom"/>
</dbReference>
<dbReference type="KEGG" id="cqu:CpipJ_CPIJ011851"/>
<feature type="compositionally biased region" description="Low complexity" evidence="3">
    <location>
        <begin position="558"/>
        <end position="570"/>
    </location>
</feature>
<dbReference type="eggNOG" id="ENOG502QV75">
    <property type="taxonomic scope" value="Eukaryota"/>
</dbReference>
<dbReference type="GO" id="GO:0005634">
    <property type="term" value="C:nucleus"/>
    <property type="evidence" value="ECO:0007669"/>
    <property type="project" value="UniProtKB-SubCell"/>
</dbReference>
<dbReference type="VEuPathDB" id="VectorBase:CPIJ011851"/>
<feature type="region of interest" description="Disordered" evidence="3">
    <location>
        <begin position="279"/>
        <end position="300"/>
    </location>
</feature>
<feature type="compositionally biased region" description="Low complexity" evidence="3">
    <location>
        <begin position="127"/>
        <end position="144"/>
    </location>
</feature>
<dbReference type="EMBL" id="DS232174">
    <property type="protein sequence ID" value="EDS36764.1"/>
    <property type="molecule type" value="Genomic_DNA"/>
</dbReference>
<gene>
    <name evidence="6" type="primary">6044762</name>
    <name evidence="5" type="ORF">CpipJ_CPIJ011851</name>
</gene>
<dbReference type="InterPro" id="IPR009057">
    <property type="entry name" value="Homeodomain-like_sf"/>
</dbReference>
<evidence type="ECO:0000259" key="4">
    <source>
        <dbReference type="PROSITE" id="PS50097"/>
    </source>
</evidence>
<dbReference type="PROSITE" id="PS50097">
    <property type="entry name" value="BTB"/>
    <property type="match status" value="1"/>
</dbReference>
<feature type="region of interest" description="Disordered" evidence="3">
    <location>
        <begin position="344"/>
        <end position="382"/>
    </location>
</feature>
<feature type="domain" description="BTB" evidence="4">
    <location>
        <begin position="31"/>
        <end position="98"/>
    </location>
</feature>
<dbReference type="Proteomes" id="UP000002320">
    <property type="component" value="Unassembled WGS sequence"/>
</dbReference>
<dbReference type="InterPro" id="IPR011333">
    <property type="entry name" value="SKP1/BTB/POZ_sf"/>
</dbReference>
<dbReference type="PANTHER" id="PTHR23110:SF102">
    <property type="entry name" value="PIPSQUEAK, ISOFORM O"/>
    <property type="match status" value="1"/>
</dbReference>
<dbReference type="AlphaFoldDB" id="B0WXV4"/>
<evidence type="ECO:0000256" key="2">
    <source>
        <dbReference type="ARBA" id="ARBA00023242"/>
    </source>
</evidence>
<dbReference type="Gene3D" id="3.30.710.10">
    <property type="entry name" value="Potassium Channel Kv1.1, Chain A"/>
    <property type="match status" value="1"/>
</dbReference>
<comment type="subcellular location">
    <subcellularLocation>
        <location evidence="1">Nucleus</location>
    </subcellularLocation>
</comment>
<evidence type="ECO:0000313" key="7">
    <source>
        <dbReference type="Proteomes" id="UP000002320"/>
    </source>
</evidence>
<accession>B0WXV4</accession>
<evidence type="ECO:0000313" key="5">
    <source>
        <dbReference type="EMBL" id="EDS36764.1"/>
    </source>
</evidence>
<evidence type="ECO:0000256" key="1">
    <source>
        <dbReference type="ARBA" id="ARBA00004123"/>
    </source>
</evidence>
<feature type="region of interest" description="Disordered" evidence="3">
    <location>
        <begin position="585"/>
        <end position="620"/>
    </location>
</feature>
<name>B0WXV4_CULQU</name>
<dbReference type="PANTHER" id="PTHR23110">
    <property type="entry name" value="BTB DOMAIN TRANSCRIPTION FACTOR"/>
    <property type="match status" value="1"/>
</dbReference>
<sequence length="640" mass="69944">MLPQQYCLRWKYHHSNLQTMFSQLLDRGCFCDVTLACEGQTIRAHRVVLCACSTYFDQLLTNCGATEKDPIIIMRDAKFEDIKCLIEFMYKGEINVEHGSLASLLKTAEELRIKGLAEVSWRDDDNGSTAGSDASGNNNNNNSSLLVKNPASANNNNNNSIKIVETKKLMAPHHASSLAARSSSLTPLTVSSLENRISDSPNLPLLTPLTAGSPRNPANCASPMNYFGSSNKKKRGRPPLDEEYDTFQQLPKISHVEGGAGSSTPFTSSSQLVAVMMDDSSNDQVREDQQQQASSQLHHHPLHPLSAATASYLEQQSRTVPPEAMHEMEFDEDTHIPRKMIPKMERPDTPQDYLSAVGVGSGPKFEYDDQSPPSPNDHNNSVFLTPQEQEEWKDVIKMNDYLTKGRRPQFWEEPFTKRVMDGIKNKTLEMKKAAKLLGVSYGTLYGRYRETYGCLKHPYRGPFMAASRMNTMWPASASSAAASANDPGVATTTDILGMLQRGIISLPRAAELMHTTPSTISSYLEQLQEAAAAQPDHEHLAALSAVASMAAEDERQHQQQSQMPPQMSAQLEQQLRIKPEISISALKKSSPPSSSAASVVYSSAAPTSSSANSASSTSLSNALSAIASTSAAAQQLSTNT</sequence>
<dbReference type="InterPro" id="IPR051095">
    <property type="entry name" value="Dros_DevTransReg"/>
</dbReference>
<organism>
    <name type="scientific">Culex quinquefasciatus</name>
    <name type="common">Southern house mosquito</name>
    <name type="synonym">Culex pungens</name>
    <dbReference type="NCBI Taxonomy" id="7176"/>
    <lineage>
        <taxon>Eukaryota</taxon>
        <taxon>Metazoa</taxon>
        <taxon>Ecdysozoa</taxon>
        <taxon>Arthropoda</taxon>
        <taxon>Hexapoda</taxon>
        <taxon>Insecta</taxon>
        <taxon>Pterygota</taxon>
        <taxon>Neoptera</taxon>
        <taxon>Endopterygota</taxon>
        <taxon>Diptera</taxon>
        <taxon>Nematocera</taxon>
        <taxon>Culicoidea</taxon>
        <taxon>Culicidae</taxon>
        <taxon>Culicinae</taxon>
        <taxon>Culicini</taxon>
        <taxon>Culex</taxon>
        <taxon>Culex</taxon>
    </lineage>
</organism>
<dbReference type="SMART" id="SM00225">
    <property type="entry name" value="BTB"/>
    <property type="match status" value="1"/>
</dbReference>
<reference evidence="6" key="2">
    <citation type="submission" date="2021-02" db="UniProtKB">
        <authorList>
            <consortium name="EnsemblMetazoa"/>
        </authorList>
    </citation>
    <scope>IDENTIFICATION</scope>
    <source>
        <strain evidence="6">JHB</strain>
    </source>
</reference>
<dbReference type="EnsemblMetazoa" id="CPIJ011851-RA">
    <property type="protein sequence ID" value="CPIJ011851-PA"/>
    <property type="gene ID" value="CPIJ011851"/>
</dbReference>
<reference evidence="5" key="1">
    <citation type="submission" date="2007-03" db="EMBL/GenBank/DDBJ databases">
        <title>Annotation of Culex pipiens quinquefasciatus.</title>
        <authorList>
            <consortium name="The Broad Institute Genome Sequencing Platform"/>
            <person name="Atkinson P.W."/>
            <person name="Hemingway J."/>
            <person name="Christensen B.M."/>
            <person name="Higgs S."/>
            <person name="Kodira C."/>
            <person name="Hannick L."/>
            <person name="Megy K."/>
            <person name="O'Leary S."/>
            <person name="Pearson M."/>
            <person name="Haas B.J."/>
            <person name="Mauceli E."/>
            <person name="Wortman J.R."/>
            <person name="Lee N.H."/>
            <person name="Guigo R."/>
            <person name="Stanke M."/>
            <person name="Alvarado L."/>
            <person name="Amedeo P."/>
            <person name="Antoine C.H."/>
            <person name="Arensburger P."/>
            <person name="Bidwell S.L."/>
            <person name="Crawford M."/>
            <person name="Camaro F."/>
            <person name="Devon K."/>
            <person name="Engels R."/>
            <person name="Hammond M."/>
            <person name="Howarth C."/>
            <person name="Koehrsen M."/>
            <person name="Lawson D."/>
            <person name="Montgomery P."/>
            <person name="Nene V."/>
            <person name="Nusbaum C."/>
            <person name="Puiu D."/>
            <person name="Romero-Severson J."/>
            <person name="Severson D.W."/>
            <person name="Shumway M."/>
            <person name="Sisk P."/>
            <person name="Stolte C."/>
            <person name="Zeng Q."/>
            <person name="Eisenstadt E."/>
            <person name="Fraser-Liggett C."/>
            <person name="Strausberg R."/>
            <person name="Galagan J."/>
            <person name="Birren B."/>
            <person name="Collins F.H."/>
        </authorList>
    </citation>
    <scope>NUCLEOTIDE SEQUENCE [LARGE SCALE GENOMIC DNA]</scope>
    <source>
        <strain evidence="5">JHB</strain>
    </source>
</reference>
<evidence type="ECO:0000256" key="3">
    <source>
        <dbReference type="SAM" id="MobiDB-lite"/>
    </source>
</evidence>
<proteinExistence type="predicted"/>